<gene>
    <name evidence="2" type="ORF">I2I05_19175</name>
</gene>
<dbReference type="InterPro" id="IPR004919">
    <property type="entry name" value="GmrSD_N"/>
</dbReference>
<comment type="caution">
    <text evidence="2">The sequence shown here is derived from an EMBL/GenBank/DDBJ whole genome shotgun (WGS) entry which is preliminary data.</text>
</comment>
<evidence type="ECO:0000259" key="1">
    <source>
        <dbReference type="Pfam" id="PF03235"/>
    </source>
</evidence>
<evidence type="ECO:0000313" key="3">
    <source>
        <dbReference type="Proteomes" id="UP000597617"/>
    </source>
</evidence>
<sequence>MPTVSPTEQDMWVRTPKSRPAKLSDEQINSKYDLKAERIVTETNREKLQNFYESLLRPGYMDPRPLYQRRQRWDAERQSKLIESLLINIPIPPLFVYETRPNVYEVMDGQQRISAIRAFYSNDLVLEKLDRWPELNGRTYNKLPERIKAGIDRRSISWITVLHESAESDEDALILKQLVFERLNTGGVKLSNQEIRNSLYQGPFNKMLQRLSRNQAFREAWDIPPFTEKELKETPDELLDNKFYLQLDDIELILRFFALRHAENYQRGMQGFLDLYMLRARAFNEEDILFLEGMFNRVMDIASGIYGNKLFIPFIPKKDGWGLSPQKAYTDAIMVGLSNFLDKKDELWDKKDLILDATKQLFKEDSAGVLTGRGNTKKDVLARIELVRGMYQSILAV</sequence>
<dbReference type="PANTHER" id="PTHR39639:SF1">
    <property type="entry name" value="DUF262 DOMAIN-CONTAINING PROTEIN"/>
    <property type="match status" value="1"/>
</dbReference>
<reference evidence="2 3" key="1">
    <citation type="submission" date="2020-11" db="EMBL/GenBank/DDBJ databases">
        <authorList>
            <person name="Kim M.K."/>
        </authorList>
    </citation>
    <scope>NUCLEOTIDE SEQUENCE [LARGE SCALE GENOMIC DNA]</scope>
    <source>
        <strain evidence="2 3">BT683</strain>
    </source>
</reference>
<feature type="domain" description="GmrSD restriction endonucleases N-terminal" evidence="1">
    <location>
        <begin position="65"/>
        <end position="200"/>
    </location>
</feature>
<proteinExistence type="predicted"/>
<dbReference type="PANTHER" id="PTHR39639">
    <property type="entry name" value="CHROMOSOME 16, WHOLE GENOME SHOTGUN SEQUENCE"/>
    <property type="match status" value="1"/>
</dbReference>
<dbReference type="EMBL" id="JADQDQ010000013">
    <property type="protein sequence ID" value="MBF9239524.1"/>
    <property type="molecule type" value="Genomic_DNA"/>
</dbReference>
<organism evidence="2 3">
    <name type="scientific">Hymenobacter jeongseonensis</name>
    <dbReference type="NCBI Taxonomy" id="2791027"/>
    <lineage>
        <taxon>Bacteria</taxon>
        <taxon>Pseudomonadati</taxon>
        <taxon>Bacteroidota</taxon>
        <taxon>Cytophagia</taxon>
        <taxon>Cytophagales</taxon>
        <taxon>Hymenobacteraceae</taxon>
        <taxon>Hymenobacter</taxon>
    </lineage>
</organism>
<protein>
    <submittedName>
        <fullName evidence="2">DUF262 domain-containing protein</fullName>
    </submittedName>
</protein>
<keyword evidence="3" id="KW-1185">Reference proteome</keyword>
<accession>A0ABS0INC5</accession>
<dbReference type="Proteomes" id="UP000597617">
    <property type="component" value="Unassembled WGS sequence"/>
</dbReference>
<dbReference type="Pfam" id="PF03235">
    <property type="entry name" value="GmrSD_N"/>
    <property type="match status" value="1"/>
</dbReference>
<evidence type="ECO:0000313" key="2">
    <source>
        <dbReference type="EMBL" id="MBF9239524.1"/>
    </source>
</evidence>
<name>A0ABS0INC5_9BACT</name>